<evidence type="ECO:0000313" key="1">
    <source>
        <dbReference type="EMBL" id="RRJ88382.1"/>
    </source>
</evidence>
<dbReference type="Pfam" id="PF20060">
    <property type="entry name" value="DUF6459"/>
    <property type="match status" value="1"/>
</dbReference>
<accession>A0A3P3VZZ9</accession>
<name>A0A3P3VZZ9_9MICO</name>
<dbReference type="InterPro" id="IPR045596">
    <property type="entry name" value="DUF6459"/>
</dbReference>
<dbReference type="OrthoDB" id="3266345at2"/>
<dbReference type="Proteomes" id="UP000274391">
    <property type="component" value="Unassembled WGS sequence"/>
</dbReference>
<protein>
    <submittedName>
        <fullName evidence="1">3-hydroxyacyl-CoA dehydrogenase</fullName>
    </submittedName>
</protein>
<comment type="caution">
    <text evidence="1">The sequence shown here is derived from an EMBL/GenBank/DDBJ whole genome shotgun (WGS) entry which is preliminary data.</text>
</comment>
<proteinExistence type="predicted"/>
<dbReference type="AlphaFoldDB" id="A0A3P3VZZ9"/>
<gene>
    <name evidence="1" type="ORF">EG850_02455</name>
</gene>
<sequence>MDAPEHAALPDPDPLLHNLARSVVEALGGFREVEQIARWVAPEVFTALVQRSQHATRARAVRGVPVRRPNVRTRACVSQRIRPGVVEATVIVDLGPRVRAVAIRLEAFRGRWRAARVHVL</sequence>
<evidence type="ECO:0000313" key="2">
    <source>
        <dbReference type="Proteomes" id="UP000274391"/>
    </source>
</evidence>
<organism evidence="1 2">
    <name type="scientific">Gulosibacter macacae</name>
    <dbReference type="NCBI Taxonomy" id="2488791"/>
    <lineage>
        <taxon>Bacteria</taxon>
        <taxon>Bacillati</taxon>
        <taxon>Actinomycetota</taxon>
        <taxon>Actinomycetes</taxon>
        <taxon>Micrococcales</taxon>
        <taxon>Microbacteriaceae</taxon>
        <taxon>Gulosibacter</taxon>
    </lineage>
</organism>
<dbReference type="EMBL" id="RQVS01000002">
    <property type="protein sequence ID" value="RRJ88382.1"/>
    <property type="molecule type" value="Genomic_DNA"/>
</dbReference>
<keyword evidence="2" id="KW-1185">Reference proteome</keyword>
<reference evidence="1 2" key="1">
    <citation type="submission" date="2018-11" db="EMBL/GenBank/DDBJ databases">
        <title>YIM 102482-1 draft genome.</title>
        <authorList>
            <person name="Li G."/>
            <person name="Jiang Y."/>
        </authorList>
    </citation>
    <scope>NUCLEOTIDE SEQUENCE [LARGE SCALE GENOMIC DNA]</scope>
    <source>
        <strain evidence="1 2">YIM 102482-1</strain>
    </source>
</reference>